<keyword evidence="5" id="KW-1185">Reference proteome</keyword>
<dbReference type="EMBL" id="FSRA01000001">
    <property type="protein sequence ID" value="SIN74511.1"/>
    <property type="molecule type" value="Genomic_DNA"/>
</dbReference>
<protein>
    <recommendedName>
        <fullName evidence="6">Mucoidy inhibitor MuiA family protein</fullName>
    </recommendedName>
</protein>
<dbReference type="Pfam" id="PF13600">
    <property type="entry name" value="DUF4140"/>
    <property type="match status" value="1"/>
</dbReference>
<gene>
    <name evidence="4" type="ORF">SAMN04488055_1094</name>
</gene>
<feature type="signal peptide" evidence="1">
    <location>
        <begin position="1"/>
        <end position="19"/>
    </location>
</feature>
<evidence type="ECO:0000259" key="3">
    <source>
        <dbReference type="Pfam" id="PF13600"/>
    </source>
</evidence>
<feature type="domain" description="DUF4140" evidence="3">
    <location>
        <begin position="32"/>
        <end position="127"/>
    </location>
</feature>
<dbReference type="PANTHER" id="PTHR31005:SF8">
    <property type="entry name" value="DUF4139 DOMAIN-CONTAINING PROTEIN"/>
    <property type="match status" value="1"/>
</dbReference>
<dbReference type="Pfam" id="PF13598">
    <property type="entry name" value="DUF4139"/>
    <property type="match status" value="1"/>
</dbReference>
<feature type="domain" description="DUF4139" evidence="2">
    <location>
        <begin position="213"/>
        <end position="532"/>
    </location>
</feature>
<name>A0A1N6DUT0_9BACT</name>
<accession>A0A1N6DUT0</accession>
<dbReference type="InterPro" id="IPR025554">
    <property type="entry name" value="DUF4140"/>
</dbReference>
<reference evidence="4 5" key="1">
    <citation type="submission" date="2016-11" db="EMBL/GenBank/DDBJ databases">
        <authorList>
            <person name="Jaros S."/>
            <person name="Januszkiewicz K."/>
            <person name="Wedrychowicz H."/>
        </authorList>
    </citation>
    <scope>NUCLEOTIDE SEQUENCE [LARGE SCALE GENOMIC DNA]</scope>
    <source>
        <strain evidence="4 5">DSM 24787</strain>
    </source>
</reference>
<dbReference type="InterPro" id="IPR011935">
    <property type="entry name" value="CHP02231"/>
</dbReference>
<organism evidence="4 5">
    <name type="scientific">Chitinophaga niabensis</name>
    <dbReference type="NCBI Taxonomy" id="536979"/>
    <lineage>
        <taxon>Bacteria</taxon>
        <taxon>Pseudomonadati</taxon>
        <taxon>Bacteroidota</taxon>
        <taxon>Chitinophagia</taxon>
        <taxon>Chitinophagales</taxon>
        <taxon>Chitinophagaceae</taxon>
        <taxon>Chitinophaga</taxon>
    </lineage>
</organism>
<dbReference type="STRING" id="536979.SAMN04488055_1094"/>
<proteinExistence type="predicted"/>
<feature type="chain" id="PRO_5012161551" description="Mucoidy inhibitor MuiA family protein" evidence="1">
    <location>
        <begin position="20"/>
        <end position="539"/>
    </location>
</feature>
<evidence type="ECO:0000259" key="2">
    <source>
        <dbReference type="Pfam" id="PF13598"/>
    </source>
</evidence>
<dbReference type="AlphaFoldDB" id="A0A1N6DUT0"/>
<evidence type="ECO:0000256" key="1">
    <source>
        <dbReference type="SAM" id="SignalP"/>
    </source>
</evidence>
<dbReference type="OrthoDB" id="634585at2"/>
<dbReference type="RefSeq" id="WP_074238269.1">
    <property type="nucleotide sequence ID" value="NZ_FSRA01000001.1"/>
</dbReference>
<keyword evidence="1" id="KW-0732">Signal</keyword>
<evidence type="ECO:0000313" key="5">
    <source>
        <dbReference type="Proteomes" id="UP000185003"/>
    </source>
</evidence>
<dbReference type="NCBIfam" id="TIGR02231">
    <property type="entry name" value="mucoidy inhibitor MuiA family protein"/>
    <property type="match status" value="1"/>
</dbReference>
<evidence type="ECO:0008006" key="6">
    <source>
        <dbReference type="Google" id="ProtNLM"/>
    </source>
</evidence>
<dbReference type="Proteomes" id="UP000185003">
    <property type="component" value="Unassembled WGS sequence"/>
</dbReference>
<dbReference type="InterPro" id="IPR037291">
    <property type="entry name" value="DUF4139"/>
</dbReference>
<dbReference type="PANTHER" id="PTHR31005">
    <property type="entry name" value="DUF4139 DOMAIN-CONTAINING PROTEIN"/>
    <property type="match status" value="1"/>
</dbReference>
<evidence type="ECO:0000313" key="4">
    <source>
        <dbReference type="EMBL" id="SIN74511.1"/>
    </source>
</evidence>
<sequence>MKVLWTSFSLCLISISVLAQSPLTGQASLESVTVYRVGAELNHKARISLPKGRSELLINNVANVLDENSLQIAAGANVTIMSATFERNFLKDENKSPAYLKLEDSLKVASRELTKTRNIRTSEENTLVLLDKNQSLHGNSASVAELIKLADYYKTKQLELRNSVALLKEKEVVQEKQVTKIQQQLEELNANPDKNGGQLVLQVMAENAATTDISISYLTPNAYWTVYYDLRSDKTTEPLKILYKANVMQSTGIDWKKVKLTLSTGNPSQNGTAPVLSAWFLRYGTEYQLRGRVAGTQMQNRIQTLEERAAPPAAPLAEMVVTQDKGIADFTTANENQLSATFDIDIPYDIAPTGKQHSVTLKEYTVPARYKYYAVPKADPDAFLMAEITDYEKFNFLPGEANIIFENMYVGKSFIDPNATSDTLNLSVGRDKKVIVKREKITDVAAGVKFLGSQKKQTFTYEIRVRNAKKEPVNLLLKDQYPVSTDKNMEVELLESSDAAVNTETGVLTWKLSIEPGETKKVRLSYSVKYPKDKIIANL</sequence>